<dbReference type="GeneID" id="25288069"/>
<dbReference type="InterPro" id="IPR011990">
    <property type="entry name" value="TPR-like_helical_dom_sf"/>
</dbReference>
<dbReference type="AlphaFoldDB" id="A0A072P597"/>
<dbReference type="Proteomes" id="UP000027920">
    <property type="component" value="Unassembled WGS sequence"/>
</dbReference>
<evidence type="ECO:0000313" key="1">
    <source>
        <dbReference type="EMBL" id="KEF50770.1"/>
    </source>
</evidence>
<keyword evidence="2" id="KW-1185">Reference proteome</keyword>
<dbReference type="VEuPathDB" id="FungiDB:A1O9_13186"/>
<dbReference type="Gene3D" id="1.25.40.10">
    <property type="entry name" value="Tetratricopeptide repeat domain"/>
    <property type="match status" value="1"/>
</dbReference>
<reference evidence="1 2" key="1">
    <citation type="submission" date="2013-03" db="EMBL/GenBank/DDBJ databases">
        <title>The Genome Sequence of Exophiala aquamarina CBS 119918.</title>
        <authorList>
            <consortium name="The Broad Institute Genomics Platform"/>
            <person name="Cuomo C."/>
            <person name="de Hoog S."/>
            <person name="Gorbushina A."/>
            <person name="Walker B."/>
            <person name="Young S.K."/>
            <person name="Zeng Q."/>
            <person name="Gargeya S."/>
            <person name="Fitzgerald M."/>
            <person name="Haas B."/>
            <person name="Abouelleil A."/>
            <person name="Allen A.W."/>
            <person name="Alvarado L."/>
            <person name="Arachchi H.M."/>
            <person name="Berlin A.M."/>
            <person name="Chapman S.B."/>
            <person name="Gainer-Dewar J."/>
            <person name="Goldberg J."/>
            <person name="Griggs A."/>
            <person name="Gujja S."/>
            <person name="Hansen M."/>
            <person name="Howarth C."/>
            <person name="Imamovic A."/>
            <person name="Ireland A."/>
            <person name="Larimer J."/>
            <person name="McCowan C."/>
            <person name="Murphy C."/>
            <person name="Pearson M."/>
            <person name="Poon T.W."/>
            <person name="Priest M."/>
            <person name="Roberts A."/>
            <person name="Saif S."/>
            <person name="Shea T."/>
            <person name="Sisk P."/>
            <person name="Sykes S."/>
            <person name="Wortman J."/>
            <person name="Nusbaum C."/>
            <person name="Birren B."/>
        </authorList>
    </citation>
    <scope>NUCLEOTIDE SEQUENCE [LARGE SCALE GENOMIC DNA]</scope>
    <source>
        <strain evidence="1 2">CBS 119918</strain>
    </source>
</reference>
<dbReference type="EMBL" id="AMGV01000140">
    <property type="protein sequence ID" value="KEF50770.1"/>
    <property type="molecule type" value="Genomic_DNA"/>
</dbReference>
<evidence type="ECO:0000313" key="2">
    <source>
        <dbReference type="Proteomes" id="UP000027920"/>
    </source>
</evidence>
<name>A0A072P597_9EURO</name>
<dbReference type="HOGENOM" id="CLU_787621_0_0_1"/>
<organism evidence="1 2">
    <name type="scientific">Exophiala aquamarina CBS 119918</name>
    <dbReference type="NCBI Taxonomy" id="1182545"/>
    <lineage>
        <taxon>Eukaryota</taxon>
        <taxon>Fungi</taxon>
        <taxon>Dikarya</taxon>
        <taxon>Ascomycota</taxon>
        <taxon>Pezizomycotina</taxon>
        <taxon>Eurotiomycetes</taxon>
        <taxon>Chaetothyriomycetidae</taxon>
        <taxon>Chaetothyriales</taxon>
        <taxon>Herpotrichiellaceae</taxon>
        <taxon>Exophiala</taxon>
    </lineage>
</organism>
<dbReference type="STRING" id="1182545.A0A072P597"/>
<comment type="caution">
    <text evidence="1">The sequence shown here is derived from an EMBL/GenBank/DDBJ whole genome shotgun (WGS) entry which is preliminary data.</text>
</comment>
<sequence length="352" mass="39539">MRFALPITVAAREPLDTFRITLQNYHKLNHPWKAVEALSRPEIAHPPMMEKDPKLILAENCLSKLTEEPFASVHYAALLQRKHLLPTEPFGDSKIGLFEDGEISYKHAALHWAEYTTAINDPPSSFLLKLSGFILSVAAVTWSEELVDIKGGSEATTINVQIDVRTQLTDWAYSLPPPKRTKIPLSEFFVTAHEKLRHKLTEDGDDSLLAYLPAVRLGQFYSIGGKSDDDFRKAYVYKKIVVDGYTKILGKRSPLTLKARTTWANEFFSRQCIAEAETELLEIASIQKEVSGEGSLPYLEALQLLGSAQYCLTKFGNAFISLKESGRGLFRLLGNENWAYQVNDLYMGIGPQ</sequence>
<dbReference type="OrthoDB" id="21416at2759"/>
<accession>A0A072P597</accession>
<gene>
    <name evidence="1" type="ORF">A1O9_13186</name>
</gene>
<dbReference type="RefSeq" id="XP_013253360.1">
    <property type="nucleotide sequence ID" value="XM_013397906.1"/>
</dbReference>
<protein>
    <submittedName>
        <fullName evidence="1">Uncharacterized protein</fullName>
    </submittedName>
</protein>
<proteinExistence type="predicted"/>